<dbReference type="PRINTS" id="PR00093">
    <property type="entry name" value="URICASE"/>
</dbReference>
<keyword evidence="4 5" id="KW-0560">Oxidoreductase</keyword>
<evidence type="ECO:0000256" key="4">
    <source>
        <dbReference type="ARBA" id="ARBA00023002"/>
    </source>
</evidence>
<comment type="similarity">
    <text evidence="2 5 8">Belongs to the uricase family.</text>
</comment>
<feature type="active site" description="Charge relay system" evidence="6">
    <location>
        <position position="266"/>
    </location>
</feature>
<dbReference type="Pfam" id="PF01014">
    <property type="entry name" value="Uricase"/>
    <property type="match status" value="2"/>
</dbReference>
<feature type="binding site" evidence="7">
    <location>
        <position position="57"/>
    </location>
    <ligand>
        <name>urate</name>
        <dbReference type="ChEBI" id="CHEBI:17775"/>
    </ligand>
</feature>
<evidence type="ECO:0000256" key="7">
    <source>
        <dbReference type="PIRSR" id="PIRSR000241-2"/>
    </source>
</evidence>
<dbReference type="AlphaFoldDB" id="A0A5J4YZY6"/>
<keyword evidence="3 5" id="KW-0659">Purine metabolism</keyword>
<gene>
    <name evidence="9" type="ORF">FVE85_0655</name>
</gene>
<dbReference type="UniPathway" id="UPA00394">
    <property type="reaction ID" value="UER00650"/>
</dbReference>
<proteinExistence type="inferred from homology"/>
<evidence type="ECO:0000256" key="6">
    <source>
        <dbReference type="PIRSR" id="PIRSR000241-1"/>
    </source>
</evidence>
<feature type="binding site" evidence="7">
    <location>
        <position position="237"/>
    </location>
    <ligand>
        <name>urate</name>
        <dbReference type="ChEBI" id="CHEBI:17775"/>
    </ligand>
</feature>
<accession>A0A5J4YZY6</accession>
<feature type="active site" description="Charge relay system" evidence="6">
    <location>
        <position position="10"/>
    </location>
</feature>
<comment type="caution">
    <text evidence="9">The sequence shown here is derived from an EMBL/GenBank/DDBJ whole genome shotgun (WGS) entry which is preliminary data.</text>
</comment>
<comment type="pathway">
    <text evidence="1 5">Purine metabolism; urate degradation; (S)-allantoin from urate: step 1/3.</text>
</comment>
<feature type="binding site" evidence="7">
    <location>
        <position position="185"/>
    </location>
    <ligand>
        <name>urate</name>
        <dbReference type="ChEBI" id="CHEBI:17775"/>
    </ligand>
</feature>
<feature type="binding site" evidence="7">
    <location>
        <position position="237"/>
    </location>
    <ligand>
        <name>5-hydroxyisourate</name>
        <dbReference type="ChEBI" id="CHEBI:18072"/>
    </ligand>
</feature>
<sequence>MGLGENSHGKSRVRVAKVVRHGDGTQEIHEYNVAIQLYGGTERSFTHGDNSMVVATDTCKNHVYLLAKQHSMSSPEQFALDLADRFLDTYAFVTQVRVRVAKAPWQRVAIGDVPHRHGFVRGSGTHAAEVHVVRGSGVRTHGREAHHVAELLSKLEHVDVLKTTQSGWDAFLQDKYTTLPPTTERLLATTVECTWKVDLKTLGTRTFDYAALFELVKRTLFESFFGNPFTGVYSPGVQATMYAMGEAVLQRAPHVTSVTFSLPNIHFLPCNIPAFAKAGIAFDDDVYIPTDEPHGLIKCTVTRATSKL</sequence>
<dbReference type="EMBL" id="VRMN01000002">
    <property type="protein sequence ID" value="KAA8496926.1"/>
    <property type="molecule type" value="Genomic_DNA"/>
</dbReference>
<feature type="binding site" evidence="7">
    <location>
        <position position="238"/>
    </location>
    <ligand>
        <name>urate</name>
        <dbReference type="ChEBI" id="CHEBI:17775"/>
    </ligand>
</feature>
<feature type="binding site" evidence="7">
    <location>
        <position position="238"/>
    </location>
    <ligand>
        <name>5-hydroxyisourate</name>
        <dbReference type="ChEBI" id="CHEBI:18072"/>
    </ligand>
</feature>
<comment type="function">
    <text evidence="5 8">Catalyzes the oxidation of uric acid to 5-hydroxyisourate, which is further processed to form (S)-allantoin.</text>
</comment>
<dbReference type="GO" id="GO:0004846">
    <property type="term" value="F:urate oxidase activity"/>
    <property type="evidence" value="ECO:0007669"/>
    <property type="project" value="UniProtKB-EC"/>
</dbReference>
<feature type="binding site" evidence="7">
    <location>
        <position position="57"/>
    </location>
    <ligand>
        <name>5-hydroxyisourate</name>
        <dbReference type="ChEBI" id="CHEBI:18072"/>
    </ligand>
</feature>
<feature type="active site" description="Charge relay system" evidence="6">
    <location>
        <position position="56"/>
    </location>
</feature>
<keyword evidence="5" id="KW-0576">Peroxisome</keyword>
<evidence type="ECO:0000313" key="9">
    <source>
        <dbReference type="EMBL" id="KAA8496926.1"/>
    </source>
</evidence>
<feature type="binding site" evidence="7">
    <location>
        <position position="264"/>
    </location>
    <ligand>
        <name>O2</name>
        <dbReference type="ChEBI" id="CHEBI:15379"/>
    </ligand>
</feature>
<feature type="binding site" evidence="7">
    <location>
        <position position="185"/>
    </location>
    <ligand>
        <name>5-hydroxyisourate</name>
        <dbReference type="ChEBI" id="CHEBI:18072"/>
    </ligand>
</feature>
<dbReference type="PIRSF" id="PIRSF000241">
    <property type="entry name" value="Urate_oxidase"/>
    <property type="match status" value="1"/>
</dbReference>
<dbReference type="EC" id="1.7.3.3" evidence="5 8"/>
<dbReference type="OMA" id="ATMYKMS"/>
<dbReference type="PANTHER" id="PTHR42874:SF1">
    <property type="entry name" value="URICASE"/>
    <property type="match status" value="1"/>
</dbReference>
<feature type="binding site" evidence="7">
    <location>
        <position position="56"/>
    </location>
    <ligand>
        <name>O2</name>
        <dbReference type="ChEBI" id="CHEBI:15379"/>
    </ligand>
</feature>
<feature type="binding site" evidence="7">
    <location>
        <position position="264"/>
    </location>
    <ligand>
        <name>5-hydroxyisourate</name>
        <dbReference type="ChEBI" id="CHEBI:18072"/>
    </ligand>
</feature>
<dbReference type="Gene3D" id="3.10.270.10">
    <property type="entry name" value="Urate Oxidase"/>
    <property type="match status" value="1"/>
</dbReference>
<evidence type="ECO:0000256" key="5">
    <source>
        <dbReference type="PIRNR" id="PIRNR000241"/>
    </source>
</evidence>
<evidence type="ECO:0000313" key="10">
    <source>
        <dbReference type="Proteomes" id="UP000324585"/>
    </source>
</evidence>
<name>A0A5J4YZY6_PORPP</name>
<reference evidence="10" key="1">
    <citation type="journal article" date="2019" name="Nat. Commun.">
        <title>Expansion of phycobilisome linker gene families in mesophilic red algae.</title>
        <authorList>
            <person name="Lee J."/>
            <person name="Kim D."/>
            <person name="Bhattacharya D."/>
            <person name="Yoon H.S."/>
        </authorList>
    </citation>
    <scope>NUCLEOTIDE SEQUENCE [LARGE SCALE GENOMIC DNA]</scope>
    <source>
        <strain evidence="10">CCMP 1328</strain>
    </source>
</reference>
<comment type="catalytic activity">
    <reaction evidence="5 8">
        <text>urate + O2 + H2O = 5-hydroxyisourate + H2O2</text>
        <dbReference type="Rhea" id="RHEA:21368"/>
        <dbReference type="ChEBI" id="CHEBI:15377"/>
        <dbReference type="ChEBI" id="CHEBI:15379"/>
        <dbReference type="ChEBI" id="CHEBI:16240"/>
        <dbReference type="ChEBI" id="CHEBI:17775"/>
        <dbReference type="ChEBI" id="CHEBI:18072"/>
        <dbReference type="EC" id="1.7.3.3"/>
    </reaction>
</comment>
<dbReference type="SUPFAM" id="SSF55620">
    <property type="entry name" value="Tetrahydrobiopterin biosynthesis enzymes-like"/>
    <property type="match status" value="2"/>
</dbReference>
<evidence type="ECO:0000256" key="3">
    <source>
        <dbReference type="ARBA" id="ARBA00022631"/>
    </source>
</evidence>
<evidence type="ECO:0000256" key="8">
    <source>
        <dbReference type="RuleBase" id="RU004455"/>
    </source>
</evidence>
<dbReference type="GO" id="GO:0019628">
    <property type="term" value="P:urate catabolic process"/>
    <property type="evidence" value="ECO:0007669"/>
    <property type="project" value="UniProtKB-UniPathway"/>
</dbReference>
<evidence type="ECO:0000256" key="2">
    <source>
        <dbReference type="ARBA" id="ARBA00009760"/>
    </source>
</evidence>
<dbReference type="OrthoDB" id="9992118at2759"/>
<dbReference type="NCBIfam" id="TIGR03383">
    <property type="entry name" value="urate_oxi"/>
    <property type="match status" value="1"/>
</dbReference>
<organism evidence="9 10">
    <name type="scientific">Porphyridium purpureum</name>
    <name type="common">Red alga</name>
    <name type="synonym">Porphyridium cruentum</name>
    <dbReference type="NCBI Taxonomy" id="35688"/>
    <lineage>
        <taxon>Eukaryota</taxon>
        <taxon>Rhodophyta</taxon>
        <taxon>Bangiophyceae</taxon>
        <taxon>Porphyridiales</taxon>
        <taxon>Porphyridiaceae</taxon>
        <taxon>Porphyridium</taxon>
    </lineage>
</organism>
<dbReference type="PANTHER" id="PTHR42874">
    <property type="entry name" value="URICASE"/>
    <property type="match status" value="1"/>
</dbReference>
<keyword evidence="10" id="KW-1185">Reference proteome</keyword>
<dbReference type="GO" id="GO:0005777">
    <property type="term" value="C:peroxisome"/>
    <property type="evidence" value="ECO:0007669"/>
    <property type="project" value="UniProtKB-SubCell"/>
</dbReference>
<dbReference type="InterPro" id="IPR002042">
    <property type="entry name" value="Uricase"/>
</dbReference>
<comment type="subcellular location">
    <subcellularLocation>
        <location evidence="5">Peroxisome</location>
    </subcellularLocation>
</comment>
<dbReference type="GO" id="GO:0006145">
    <property type="term" value="P:purine nucleobase catabolic process"/>
    <property type="evidence" value="ECO:0007669"/>
    <property type="project" value="TreeGrafter"/>
</dbReference>
<dbReference type="Proteomes" id="UP000324585">
    <property type="component" value="Unassembled WGS sequence"/>
</dbReference>
<evidence type="ECO:0000256" key="1">
    <source>
        <dbReference type="ARBA" id="ARBA00004831"/>
    </source>
</evidence>
<feature type="binding site" evidence="7">
    <location>
        <position position="264"/>
    </location>
    <ligand>
        <name>urate</name>
        <dbReference type="ChEBI" id="CHEBI:17775"/>
    </ligand>
</feature>
<feature type="binding site" evidence="7">
    <location>
        <position position="56"/>
    </location>
    <ligand>
        <name>urate</name>
        <dbReference type="ChEBI" id="CHEBI:17775"/>
    </ligand>
</feature>
<feature type="binding site" evidence="7">
    <location>
        <position position="56"/>
    </location>
    <ligand>
        <name>5-hydroxyisourate</name>
        <dbReference type="ChEBI" id="CHEBI:18072"/>
    </ligand>
</feature>
<protein>
    <recommendedName>
        <fullName evidence="5 8">Uricase</fullName>
        <ecNumber evidence="5 8">1.7.3.3</ecNumber>
    </recommendedName>
    <alternativeName>
        <fullName evidence="5">Urate oxidase</fullName>
    </alternativeName>
</protein>